<reference evidence="1 2" key="1">
    <citation type="submission" date="2024-04" db="EMBL/GenBank/DDBJ databases">
        <authorList>
            <person name="Waldvogel A.-M."/>
            <person name="Schoenle A."/>
        </authorList>
    </citation>
    <scope>NUCLEOTIDE SEQUENCE [LARGE SCALE GENOMIC DNA]</scope>
</reference>
<protein>
    <submittedName>
        <fullName evidence="1">Uncharacterized protein</fullName>
    </submittedName>
</protein>
<keyword evidence="2" id="KW-1185">Reference proteome</keyword>
<sequence>MGLFGHITALALAGPREPVDCGAAPWLRLNKTLGLPAALCTQEPRDLQRLRPRQHPAKSGTVFRVLLNPGPDGHEGIRLLVWPRTDLRVVARDTGVWGLCMCV</sequence>
<gene>
    <name evidence="1" type="ORF">KC01_LOCUS12752</name>
</gene>
<evidence type="ECO:0000313" key="2">
    <source>
        <dbReference type="Proteomes" id="UP001497482"/>
    </source>
</evidence>
<accession>A0AAV2K2X5</accession>
<organism evidence="1 2">
    <name type="scientific">Knipowitschia caucasica</name>
    <name type="common">Caucasian dwarf goby</name>
    <name type="synonym">Pomatoschistus caucasicus</name>
    <dbReference type="NCBI Taxonomy" id="637954"/>
    <lineage>
        <taxon>Eukaryota</taxon>
        <taxon>Metazoa</taxon>
        <taxon>Chordata</taxon>
        <taxon>Craniata</taxon>
        <taxon>Vertebrata</taxon>
        <taxon>Euteleostomi</taxon>
        <taxon>Actinopterygii</taxon>
        <taxon>Neopterygii</taxon>
        <taxon>Teleostei</taxon>
        <taxon>Neoteleostei</taxon>
        <taxon>Acanthomorphata</taxon>
        <taxon>Gobiaria</taxon>
        <taxon>Gobiiformes</taxon>
        <taxon>Gobioidei</taxon>
        <taxon>Gobiidae</taxon>
        <taxon>Gobiinae</taxon>
        <taxon>Knipowitschia</taxon>
    </lineage>
</organism>
<name>A0AAV2K2X5_KNICA</name>
<dbReference type="EMBL" id="OZ035837">
    <property type="protein sequence ID" value="CAL1582064.1"/>
    <property type="molecule type" value="Genomic_DNA"/>
</dbReference>
<dbReference type="AlphaFoldDB" id="A0AAV2K2X5"/>
<proteinExistence type="predicted"/>
<dbReference type="Proteomes" id="UP001497482">
    <property type="component" value="Chromosome 15"/>
</dbReference>
<evidence type="ECO:0000313" key="1">
    <source>
        <dbReference type="EMBL" id="CAL1582064.1"/>
    </source>
</evidence>